<name>A0A9Q0C134_9POAL</name>
<dbReference type="PANTHER" id="PTHR19918">
    <property type="entry name" value="CELL DIVISION CYCLE 20 CDC20 FIZZY -RELATED"/>
    <property type="match status" value="1"/>
</dbReference>
<dbReference type="InterPro" id="IPR036322">
    <property type="entry name" value="WD40_repeat_dom_sf"/>
</dbReference>
<comment type="function">
    <text evidence="6">Component of the anaphase promoting complex/cyclosome (APC/C), a cell cycle-regulated E3 ubiquitin-protein ligase complex that controls progression through mitosis and the G1 phase of the cell cycle.</text>
</comment>
<dbReference type="GO" id="GO:0010997">
    <property type="term" value="F:anaphase-promoting complex binding"/>
    <property type="evidence" value="ECO:0007669"/>
    <property type="project" value="InterPro"/>
</dbReference>
<feature type="domain" description="Anaphase-promoting complex subunit 4-like WD40" evidence="8">
    <location>
        <begin position="110"/>
        <end position="162"/>
    </location>
</feature>
<dbReference type="AlphaFoldDB" id="A0A9Q0C134"/>
<evidence type="ECO:0000313" key="10">
    <source>
        <dbReference type="Proteomes" id="UP001151287"/>
    </source>
</evidence>
<dbReference type="GO" id="GO:0005680">
    <property type="term" value="C:anaphase-promoting complex"/>
    <property type="evidence" value="ECO:0007669"/>
    <property type="project" value="TreeGrafter"/>
</dbReference>
<dbReference type="GO" id="GO:0031145">
    <property type="term" value="P:anaphase-promoting complex-dependent catabolic process"/>
    <property type="evidence" value="ECO:0007669"/>
    <property type="project" value="TreeGrafter"/>
</dbReference>
<keyword evidence="1 7" id="KW-0853">WD repeat</keyword>
<keyword evidence="5" id="KW-0131">Cell cycle</keyword>
<feature type="repeat" description="WD" evidence="7">
    <location>
        <begin position="189"/>
        <end position="230"/>
    </location>
</feature>
<keyword evidence="3" id="KW-0677">Repeat</keyword>
<sequence length="334" mass="36387">MNMDNLQGLLTIPTKESSAEEVLTPTREAYRKLLAETSSSSQAGTEHRHIAKEPEKTLDLPDIVCDRRLNLLDWGCNNILAVALNNTVYLWNATSGSTSELVTVSDTFAPVTSVSWAPDCHSIAIGLNDSHVHLYDPSTSKMIRSLQGNHQSLPVGSLAWNKHLLTTGSADGVIINHDVMIRSPVVSTYDEHTDAICSLKWSSSGQYLASGGNDKLLHIWDISKCSPLHRFVACCGAKVIGSWSARSLTKNQLVLWKHSSMSKMAELAGHTSPVLYLAQSPDGCTVASASGDEKLKLWRIFEKSTIKIKDVSGSTATGILSNGTRPDYIFGYIF</sequence>
<dbReference type="Pfam" id="PF00400">
    <property type="entry name" value="WD40"/>
    <property type="match status" value="2"/>
</dbReference>
<dbReference type="SMART" id="SM00320">
    <property type="entry name" value="WD40"/>
    <property type="match status" value="4"/>
</dbReference>
<dbReference type="Gene3D" id="2.130.10.10">
    <property type="entry name" value="YVTN repeat-like/Quinoprotein amine dehydrogenase"/>
    <property type="match status" value="2"/>
</dbReference>
<dbReference type="InterPro" id="IPR024977">
    <property type="entry name" value="Apc4-like_WD40_dom"/>
</dbReference>
<evidence type="ECO:0000256" key="5">
    <source>
        <dbReference type="ARBA" id="ARBA00023306"/>
    </source>
</evidence>
<evidence type="ECO:0000256" key="7">
    <source>
        <dbReference type="PROSITE-ProRule" id="PRU00221"/>
    </source>
</evidence>
<dbReference type="InterPro" id="IPR019775">
    <property type="entry name" value="WD40_repeat_CS"/>
</dbReference>
<evidence type="ECO:0000256" key="1">
    <source>
        <dbReference type="ARBA" id="ARBA00022574"/>
    </source>
</evidence>
<organism evidence="9 10">
    <name type="scientific">Rhynchospora breviuscula</name>
    <dbReference type="NCBI Taxonomy" id="2022672"/>
    <lineage>
        <taxon>Eukaryota</taxon>
        <taxon>Viridiplantae</taxon>
        <taxon>Streptophyta</taxon>
        <taxon>Embryophyta</taxon>
        <taxon>Tracheophyta</taxon>
        <taxon>Spermatophyta</taxon>
        <taxon>Magnoliopsida</taxon>
        <taxon>Liliopsida</taxon>
        <taxon>Poales</taxon>
        <taxon>Cyperaceae</taxon>
        <taxon>Cyperoideae</taxon>
        <taxon>Rhynchosporeae</taxon>
        <taxon>Rhynchospora</taxon>
    </lineage>
</organism>
<proteinExistence type="predicted"/>
<accession>A0A9Q0C134</accession>
<evidence type="ECO:0000259" key="8">
    <source>
        <dbReference type="Pfam" id="PF12894"/>
    </source>
</evidence>
<dbReference type="PANTHER" id="PTHR19918:SF8">
    <property type="entry name" value="FI02843P"/>
    <property type="match status" value="1"/>
</dbReference>
<dbReference type="InterPro" id="IPR033010">
    <property type="entry name" value="Cdc20/Fizzy"/>
</dbReference>
<dbReference type="GO" id="GO:1905786">
    <property type="term" value="P:positive regulation of anaphase-promoting complex-dependent catabolic process"/>
    <property type="evidence" value="ECO:0007669"/>
    <property type="project" value="TreeGrafter"/>
</dbReference>
<evidence type="ECO:0000256" key="4">
    <source>
        <dbReference type="ARBA" id="ARBA00022776"/>
    </source>
</evidence>
<comment type="caution">
    <text evidence="9">The sequence shown here is derived from an EMBL/GenBank/DDBJ whole genome shotgun (WGS) entry which is preliminary data.</text>
</comment>
<evidence type="ECO:0000256" key="3">
    <source>
        <dbReference type="ARBA" id="ARBA00022737"/>
    </source>
</evidence>
<evidence type="ECO:0000313" key="9">
    <source>
        <dbReference type="EMBL" id="KAJ1685189.1"/>
    </source>
</evidence>
<evidence type="ECO:0000256" key="6">
    <source>
        <dbReference type="ARBA" id="ARBA00023425"/>
    </source>
</evidence>
<protein>
    <recommendedName>
        <fullName evidence="8">Anaphase-promoting complex subunit 4-like WD40 domain-containing protein</fullName>
    </recommendedName>
</protein>
<dbReference type="GO" id="GO:1990757">
    <property type="term" value="F:ubiquitin ligase activator activity"/>
    <property type="evidence" value="ECO:0007669"/>
    <property type="project" value="TreeGrafter"/>
</dbReference>
<dbReference type="PROSITE" id="PS00678">
    <property type="entry name" value="WD_REPEATS_1"/>
    <property type="match status" value="1"/>
</dbReference>
<dbReference type="OrthoDB" id="1136713at2759"/>
<gene>
    <name evidence="9" type="ORF">LUZ63_016579</name>
</gene>
<dbReference type="Pfam" id="PF12894">
    <property type="entry name" value="ANAPC4_WD40"/>
    <property type="match status" value="1"/>
</dbReference>
<dbReference type="EMBL" id="JAMQYH010000005">
    <property type="protein sequence ID" value="KAJ1685189.1"/>
    <property type="molecule type" value="Genomic_DNA"/>
</dbReference>
<dbReference type="SUPFAM" id="SSF50978">
    <property type="entry name" value="WD40 repeat-like"/>
    <property type="match status" value="1"/>
</dbReference>
<evidence type="ECO:0000256" key="2">
    <source>
        <dbReference type="ARBA" id="ARBA00022618"/>
    </source>
</evidence>
<keyword evidence="10" id="KW-1185">Reference proteome</keyword>
<dbReference type="GO" id="GO:0051301">
    <property type="term" value="P:cell division"/>
    <property type="evidence" value="ECO:0007669"/>
    <property type="project" value="UniProtKB-KW"/>
</dbReference>
<reference evidence="9" key="1">
    <citation type="journal article" date="2022" name="Cell">
        <title>Repeat-based holocentromeres influence genome architecture and karyotype evolution.</title>
        <authorList>
            <person name="Hofstatter P.G."/>
            <person name="Thangavel G."/>
            <person name="Lux T."/>
            <person name="Neumann P."/>
            <person name="Vondrak T."/>
            <person name="Novak P."/>
            <person name="Zhang M."/>
            <person name="Costa L."/>
            <person name="Castellani M."/>
            <person name="Scott A."/>
            <person name="Toegelov H."/>
            <person name="Fuchs J."/>
            <person name="Mata-Sucre Y."/>
            <person name="Dias Y."/>
            <person name="Vanzela A.L.L."/>
            <person name="Huettel B."/>
            <person name="Almeida C.C.S."/>
            <person name="Simkova H."/>
            <person name="Souza G."/>
            <person name="Pedrosa-Harand A."/>
            <person name="Macas J."/>
            <person name="Mayer K.F.X."/>
            <person name="Houben A."/>
            <person name="Marques A."/>
        </authorList>
    </citation>
    <scope>NUCLEOTIDE SEQUENCE</scope>
    <source>
        <strain evidence="9">RhyBre1mFocal</strain>
    </source>
</reference>
<feature type="repeat" description="WD" evidence="7">
    <location>
        <begin position="267"/>
        <end position="308"/>
    </location>
</feature>
<keyword evidence="2" id="KW-0132">Cell division</keyword>
<dbReference type="InterPro" id="IPR015943">
    <property type="entry name" value="WD40/YVTN_repeat-like_dom_sf"/>
</dbReference>
<dbReference type="InterPro" id="IPR001680">
    <property type="entry name" value="WD40_rpt"/>
</dbReference>
<dbReference type="Proteomes" id="UP001151287">
    <property type="component" value="Unassembled WGS sequence"/>
</dbReference>
<dbReference type="PROSITE" id="PS50294">
    <property type="entry name" value="WD_REPEATS_REGION"/>
    <property type="match status" value="2"/>
</dbReference>
<dbReference type="PROSITE" id="PS50082">
    <property type="entry name" value="WD_REPEATS_2"/>
    <property type="match status" value="2"/>
</dbReference>
<keyword evidence="4" id="KW-0498">Mitosis</keyword>